<keyword evidence="1" id="KW-0732">Signal</keyword>
<protein>
    <recommendedName>
        <fullName evidence="4">Lipoprotein</fullName>
    </recommendedName>
</protein>
<reference evidence="2 3" key="1">
    <citation type="submission" date="2021-03" db="EMBL/GenBank/DDBJ databases">
        <title>novel species isolated from a fishpond in China.</title>
        <authorList>
            <person name="Lu H."/>
            <person name="Cai Z."/>
        </authorList>
    </citation>
    <scope>NUCLEOTIDE SEQUENCE [LARGE SCALE GENOMIC DNA]</scope>
    <source>
        <strain evidence="2 3">YJ13C</strain>
    </source>
</reference>
<evidence type="ECO:0008006" key="4">
    <source>
        <dbReference type="Google" id="ProtNLM"/>
    </source>
</evidence>
<proteinExistence type="predicted"/>
<dbReference type="PROSITE" id="PS51257">
    <property type="entry name" value="PROKAR_LIPOPROTEIN"/>
    <property type="match status" value="1"/>
</dbReference>
<gene>
    <name evidence="2" type="ORF">J0A69_14610</name>
</gene>
<keyword evidence="3" id="KW-1185">Reference proteome</keyword>
<accession>A0ABS3CHV4</accession>
<evidence type="ECO:0000313" key="2">
    <source>
        <dbReference type="EMBL" id="MBN7816678.1"/>
    </source>
</evidence>
<organism evidence="2 3">
    <name type="scientific">Algoriphagus pacificus</name>
    <dbReference type="NCBI Taxonomy" id="2811234"/>
    <lineage>
        <taxon>Bacteria</taxon>
        <taxon>Pseudomonadati</taxon>
        <taxon>Bacteroidota</taxon>
        <taxon>Cytophagia</taxon>
        <taxon>Cytophagales</taxon>
        <taxon>Cyclobacteriaceae</taxon>
        <taxon>Algoriphagus</taxon>
    </lineage>
</organism>
<feature type="signal peptide" evidence="1">
    <location>
        <begin position="1"/>
        <end position="22"/>
    </location>
</feature>
<name>A0ABS3CHV4_9BACT</name>
<evidence type="ECO:0000256" key="1">
    <source>
        <dbReference type="SAM" id="SignalP"/>
    </source>
</evidence>
<sequence>MAKLRFLILLGFLLTFSQSCINGLNPNYIEFYWEQTGCADPWAGESINSEAKISEALVAYLKDEGIRGAKVKDFKSDGVEAVCLACTCTTGVKIYVEVPKTSKNKMLELGFKEA</sequence>
<dbReference type="Proteomes" id="UP000664480">
    <property type="component" value="Unassembled WGS sequence"/>
</dbReference>
<comment type="caution">
    <text evidence="2">The sequence shown here is derived from an EMBL/GenBank/DDBJ whole genome shotgun (WGS) entry which is preliminary data.</text>
</comment>
<evidence type="ECO:0000313" key="3">
    <source>
        <dbReference type="Proteomes" id="UP000664480"/>
    </source>
</evidence>
<dbReference type="EMBL" id="JAFKCU010000003">
    <property type="protein sequence ID" value="MBN7816678.1"/>
    <property type="molecule type" value="Genomic_DNA"/>
</dbReference>
<dbReference type="RefSeq" id="WP_206587348.1">
    <property type="nucleotide sequence ID" value="NZ_JAFKCU010000003.1"/>
</dbReference>
<feature type="chain" id="PRO_5047290091" description="Lipoprotein" evidence="1">
    <location>
        <begin position="23"/>
        <end position="114"/>
    </location>
</feature>